<organism evidence="2 3">
    <name type="scientific">Papaver atlanticum</name>
    <dbReference type="NCBI Taxonomy" id="357466"/>
    <lineage>
        <taxon>Eukaryota</taxon>
        <taxon>Viridiplantae</taxon>
        <taxon>Streptophyta</taxon>
        <taxon>Embryophyta</taxon>
        <taxon>Tracheophyta</taxon>
        <taxon>Spermatophyta</taxon>
        <taxon>Magnoliopsida</taxon>
        <taxon>Ranunculales</taxon>
        <taxon>Papaveraceae</taxon>
        <taxon>Papaveroideae</taxon>
        <taxon>Papaver</taxon>
    </lineage>
</organism>
<feature type="non-terminal residue" evidence="2">
    <location>
        <position position="1"/>
    </location>
</feature>
<protein>
    <recommendedName>
        <fullName evidence="4">Secreted protein</fullName>
    </recommendedName>
</protein>
<dbReference type="AlphaFoldDB" id="A0AAD4SGK4"/>
<evidence type="ECO:0008006" key="4">
    <source>
        <dbReference type="Google" id="ProtNLM"/>
    </source>
</evidence>
<accession>A0AAD4SGK4</accession>
<evidence type="ECO:0000313" key="2">
    <source>
        <dbReference type="EMBL" id="KAI3905428.1"/>
    </source>
</evidence>
<evidence type="ECO:0000313" key="3">
    <source>
        <dbReference type="Proteomes" id="UP001202328"/>
    </source>
</evidence>
<feature type="chain" id="PRO_5041957983" description="Secreted protein" evidence="1">
    <location>
        <begin position="26"/>
        <end position="156"/>
    </location>
</feature>
<name>A0AAD4SGK4_9MAGN</name>
<reference evidence="2" key="1">
    <citation type="submission" date="2022-04" db="EMBL/GenBank/DDBJ databases">
        <title>A functionally conserved STORR gene fusion in Papaver species that diverged 16.8 million years ago.</title>
        <authorList>
            <person name="Catania T."/>
        </authorList>
    </citation>
    <scope>NUCLEOTIDE SEQUENCE</scope>
    <source>
        <strain evidence="2">S-188037</strain>
    </source>
</reference>
<keyword evidence="1" id="KW-0732">Signal</keyword>
<dbReference type="Proteomes" id="UP001202328">
    <property type="component" value="Unassembled WGS sequence"/>
</dbReference>
<comment type="caution">
    <text evidence="2">The sequence shown here is derived from an EMBL/GenBank/DDBJ whole genome shotgun (WGS) entry which is preliminary data.</text>
</comment>
<sequence length="156" mass="17443">MLHLRFLELSFTLLNIGILSATCLSECICYCKINYAERIVRCPGGEGGEDEHDAVCFGWRKETHMNPLYAPNIFSVKAGLISSYKPSSAGSLLFLNLCSSITSKALPLMLYFPIGRDVLAGTFASFPVNSIKSKDTFLSHRISDRCYFWKLAVWQS</sequence>
<feature type="signal peptide" evidence="1">
    <location>
        <begin position="1"/>
        <end position="25"/>
    </location>
</feature>
<proteinExistence type="predicted"/>
<evidence type="ECO:0000256" key="1">
    <source>
        <dbReference type="SAM" id="SignalP"/>
    </source>
</evidence>
<keyword evidence="3" id="KW-1185">Reference proteome</keyword>
<gene>
    <name evidence="2" type="ORF">MKW98_013226</name>
</gene>
<dbReference type="EMBL" id="JAJJMB010010985">
    <property type="protein sequence ID" value="KAI3905428.1"/>
    <property type="molecule type" value="Genomic_DNA"/>
</dbReference>